<dbReference type="Pfam" id="PF04539">
    <property type="entry name" value="Sigma70_r3"/>
    <property type="match status" value="1"/>
</dbReference>
<proteinExistence type="predicted"/>
<evidence type="ECO:0000256" key="3">
    <source>
        <dbReference type="ARBA" id="ARBA00023125"/>
    </source>
</evidence>
<dbReference type="InterPro" id="IPR014284">
    <property type="entry name" value="RNA_pol_sigma-70_dom"/>
</dbReference>
<evidence type="ECO:0000256" key="1">
    <source>
        <dbReference type="ARBA" id="ARBA00023015"/>
    </source>
</evidence>
<feature type="domain" description="RNA polymerase sigma-70 region 2" evidence="6">
    <location>
        <begin position="41"/>
        <end position="108"/>
    </location>
</feature>
<dbReference type="InterPro" id="IPR007627">
    <property type="entry name" value="RNA_pol_sigma70_r2"/>
</dbReference>
<sequence>MDSDSGRRDDWRRRQRWTQARLGELPGMHGRRRRKAEEAIVLRHLDLVDGIVRRMASGYREQGDLRQVGCVGLVHAVRRYDPNRGDSFLAFAVPTISGEIKRYLRDCGWFVRPPRRLQEVAARASDATSDLAQRLGREPRVGEVAEALGLSPQLVSEALGARENMRPVSLDLALDEDDDPLITSLGALDEHLERADLRLALRSALARLTSRERRIVYLRFIEERTQREISAEVGVTQMQVSRLLAAILRRLRSDLDGGAQPVLPPDPPSGPLRMRTATAVAA</sequence>
<dbReference type="Gene3D" id="1.10.1740.10">
    <property type="match status" value="1"/>
</dbReference>
<evidence type="ECO:0000259" key="7">
    <source>
        <dbReference type="Pfam" id="PF04545"/>
    </source>
</evidence>
<dbReference type="InterPro" id="IPR013325">
    <property type="entry name" value="RNA_pol_sigma_r2"/>
</dbReference>
<dbReference type="Pfam" id="PF04545">
    <property type="entry name" value="Sigma70_r4"/>
    <property type="match status" value="1"/>
</dbReference>
<dbReference type="InterPro" id="IPR013324">
    <property type="entry name" value="RNA_pol_sigma_r3/r4-like"/>
</dbReference>
<dbReference type="PANTHER" id="PTHR30385:SF4">
    <property type="entry name" value="RNA POLYMERASE SIGMA-E FACTOR"/>
    <property type="match status" value="1"/>
</dbReference>
<keyword evidence="3" id="KW-0238">DNA-binding</keyword>
<evidence type="ECO:0000256" key="2">
    <source>
        <dbReference type="ARBA" id="ARBA00023082"/>
    </source>
</evidence>
<comment type="caution">
    <text evidence="8">The sequence shown here is derived from an EMBL/GenBank/DDBJ whole genome shotgun (WGS) entry which is preliminary data.</text>
</comment>
<protein>
    <submittedName>
        <fullName evidence="8">Sigma-70 family RNA polymerase sigma factor</fullName>
    </submittedName>
</protein>
<evidence type="ECO:0000313" key="8">
    <source>
        <dbReference type="EMBL" id="MDR5692144.1"/>
    </source>
</evidence>
<dbReference type="PRINTS" id="PR00046">
    <property type="entry name" value="SIGMA70FCT"/>
</dbReference>
<dbReference type="Pfam" id="PF04542">
    <property type="entry name" value="Sigma70_r2"/>
    <property type="match status" value="1"/>
</dbReference>
<dbReference type="EMBL" id="JAVKGS010000002">
    <property type="protein sequence ID" value="MDR5692144.1"/>
    <property type="molecule type" value="Genomic_DNA"/>
</dbReference>
<feature type="domain" description="RNA polymerase sigma-70 region 3" evidence="5">
    <location>
        <begin position="122"/>
        <end position="180"/>
    </location>
</feature>
<keyword evidence="9" id="KW-1185">Reference proteome</keyword>
<dbReference type="CDD" id="cd06171">
    <property type="entry name" value="Sigma70_r4"/>
    <property type="match status" value="1"/>
</dbReference>
<evidence type="ECO:0000256" key="4">
    <source>
        <dbReference type="ARBA" id="ARBA00023163"/>
    </source>
</evidence>
<reference evidence="9" key="1">
    <citation type="submission" date="2023-07" db="EMBL/GenBank/DDBJ databases">
        <title>Description of three actinobacteria isolated from air of manufacturing shop in a pharmaceutical factory.</title>
        <authorList>
            <person name="Zhang D.-F."/>
        </authorList>
    </citation>
    <scope>NUCLEOTIDE SEQUENCE [LARGE SCALE GENOMIC DNA]</scope>
    <source>
        <strain evidence="9">CCTCC AB 2011122</strain>
    </source>
</reference>
<keyword evidence="2" id="KW-0731">Sigma factor</keyword>
<dbReference type="InterPro" id="IPR007624">
    <property type="entry name" value="RNA_pol_sigma70_r3"/>
</dbReference>
<dbReference type="InterPro" id="IPR000943">
    <property type="entry name" value="RNA_pol_sigma70"/>
</dbReference>
<dbReference type="PANTHER" id="PTHR30385">
    <property type="entry name" value="SIGMA FACTOR F FLAGELLAR"/>
    <property type="match status" value="1"/>
</dbReference>
<evidence type="ECO:0000259" key="6">
    <source>
        <dbReference type="Pfam" id="PF04542"/>
    </source>
</evidence>
<keyword evidence="4" id="KW-0804">Transcription</keyword>
<dbReference type="SUPFAM" id="SSF88946">
    <property type="entry name" value="Sigma2 domain of RNA polymerase sigma factors"/>
    <property type="match status" value="1"/>
</dbReference>
<organism evidence="8 9">
    <name type="scientific">Agromyces indicus</name>
    <dbReference type="NCBI Taxonomy" id="758919"/>
    <lineage>
        <taxon>Bacteria</taxon>
        <taxon>Bacillati</taxon>
        <taxon>Actinomycetota</taxon>
        <taxon>Actinomycetes</taxon>
        <taxon>Micrococcales</taxon>
        <taxon>Microbacteriaceae</taxon>
        <taxon>Agromyces</taxon>
    </lineage>
</organism>
<keyword evidence="1" id="KW-0805">Transcription regulation</keyword>
<dbReference type="Gene3D" id="1.20.140.160">
    <property type="match status" value="1"/>
</dbReference>
<gene>
    <name evidence="8" type="ORF">RH861_08740</name>
</gene>
<dbReference type="InterPro" id="IPR007630">
    <property type="entry name" value="RNA_pol_sigma70_r4"/>
</dbReference>
<name>A0ABU1FK58_9MICO</name>
<evidence type="ECO:0000313" key="9">
    <source>
        <dbReference type="Proteomes" id="UP001260072"/>
    </source>
</evidence>
<feature type="domain" description="RNA polymerase sigma-70 region 4" evidence="7">
    <location>
        <begin position="204"/>
        <end position="252"/>
    </location>
</feature>
<dbReference type="Proteomes" id="UP001260072">
    <property type="component" value="Unassembled WGS sequence"/>
</dbReference>
<accession>A0ABU1FK58</accession>
<dbReference type="SUPFAM" id="SSF88659">
    <property type="entry name" value="Sigma3 and sigma4 domains of RNA polymerase sigma factors"/>
    <property type="match status" value="2"/>
</dbReference>
<dbReference type="NCBIfam" id="TIGR02937">
    <property type="entry name" value="sigma70-ECF"/>
    <property type="match status" value="1"/>
</dbReference>
<evidence type="ECO:0000259" key="5">
    <source>
        <dbReference type="Pfam" id="PF04539"/>
    </source>
</evidence>